<dbReference type="InterPro" id="IPR006119">
    <property type="entry name" value="Resolv_N"/>
</dbReference>
<dbReference type="Gene3D" id="3.90.1750.20">
    <property type="entry name" value="Putative Large Serine Recombinase, Chain B, Domain 2"/>
    <property type="match status" value="1"/>
</dbReference>
<dbReference type="InterPro" id="IPR025827">
    <property type="entry name" value="Zn_ribbon_recom_dom"/>
</dbReference>
<dbReference type="PROSITE" id="PS51736">
    <property type="entry name" value="RECOMBINASES_3"/>
    <property type="match status" value="1"/>
</dbReference>
<feature type="coiled-coil region" evidence="1">
    <location>
        <begin position="396"/>
        <end position="423"/>
    </location>
</feature>
<accession>A0ABV2CPF4</accession>
<evidence type="ECO:0000256" key="1">
    <source>
        <dbReference type="SAM" id="Coils"/>
    </source>
</evidence>
<comment type="caution">
    <text evidence="4">The sequence shown here is derived from an EMBL/GenBank/DDBJ whole genome shotgun (WGS) entry which is preliminary data.</text>
</comment>
<dbReference type="InterPro" id="IPR011109">
    <property type="entry name" value="DNA_bind_recombinase_dom"/>
</dbReference>
<dbReference type="EMBL" id="JBEWLZ010000003">
    <property type="protein sequence ID" value="MET1489787.1"/>
    <property type="molecule type" value="Genomic_DNA"/>
</dbReference>
<dbReference type="Pfam" id="PF07508">
    <property type="entry name" value="Recombinase"/>
    <property type="match status" value="1"/>
</dbReference>
<sequence length="546" mass="61523">MKAFIYTRYSTDRQQNSSTVDQERVCRAWAERQGAMVLEVFSDEEISGTVRNRPAYQRLLDRVGKGEFDTLLIEDLSRLARDSLEQARLLKLLKFHGVRVVGVSEGYDSHAQGEMLMAGIKGIFNELYVENIRFQTRRGLEGRVLRGMSAGSWCYGYESKPCIEDNKVVGYRLFIKEEEAVVIRRIFQLYADGYSPRAIADLLNREGVPSPKGERWGDMAIRGNQRQGRGILNNRRYEGVYVWSRNRKLKNPETGKVVRRARDVSEHVTKEMPELRIVPPELWAQVRARQAQTAERSAAKQAVAGAQARTGAGPKYLLSGLLKCGVCGGNYVVVNRYQYGCAKYRHMAECACQNRVRVARDLLEEKVLAVVKARVLTRESLARFAEHLQQQATVQLKRADEGSMQHERALQEVNRQIARLIDSIKAGIDPLIVRDELNQLNDKRVMLERQRHEASPRTLDASTLVAQALERCDKMVEQLDSLLASALPEAREILRELFGGSIELTPTDDGTVRVSLTGNLAGVQALMTYPASGAKGKINDAQRAEC</sequence>
<dbReference type="Pfam" id="PF13408">
    <property type="entry name" value="Zn_ribbon_recom"/>
    <property type="match status" value="1"/>
</dbReference>
<dbReference type="SUPFAM" id="SSF53041">
    <property type="entry name" value="Resolvase-like"/>
    <property type="match status" value="1"/>
</dbReference>
<keyword evidence="1" id="KW-0175">Coiled coil</keyword>
<organism evidence="4 5">
    <name type="scientific">Uliginosibacterium paludis</name>
    <dbReference type="NCBI Taxonomy" id="1615952"/>
    <lineage>
        <taxon>Bacteria</taxon>
        <taxon>Pseudomonadati</taxon>
        <taxon>Pseudomonadota</taxon>
        <taxon>Betaproteobacteria</taxon>
        <taxon>Rhodocyclales</taxon>
        <taxon>Zoogloeaceae</taxon>
        <taxon>Uliginosibacterium</taxon>
    </lineage>
</organism>
<evidence type="ECO:0000259" key="2">
    <source>
        <dbReference type="PROSITE" id="PS51736"/>
    </source>
</evidence>
<keyword evidence="5" id="KW-1185">Reference proteome</keyword>
<dbReference type="PROSITE" id="PS51737">
    <property type="entry name" value="RECOMBINASE_DNA_BIND"/>
    <property type="match status" value="1"/>
</dbReference>
<dbReference type="SMART" id="SM00857">
    <property type="entry name" value="Resolvase"/>
    <property type="match status" value="1"/>
</dbReference>
<evidence type="ECO:0000313" key="4">
    <source>
        <dbReference type="EMBL" id="MET1489787.1"/>
    </source>
</evidence>
<dbReference type="Pfam" id="PF00239">
    <property type="entry name" value="Resolvase"/>
    <property type="match status" value="1"/>
</dbReference>
<dbReference type="PANTHER" id="PTHR30461">
    <property type="entry name" value="DNA-INVERTASE FROM LAMBDOID PROPHAGE"/>
    <property type="match status" value="1"/>
</dbReference>
<dbReference type="RefSeq" id="WP_345924876.1">
    <property type="nucleotide sequence ID" value="NZ_JBDIVF010000002.1"/>
</dbReference>
<evidence type="ECO:0000313" key="5">
    <source>
        <dbReference type="Proteomes" id="UP001548590"/>
    </source>
</evidence>
<dbReference type="Proteomes" id="UP001548590">
    <property type="component" value="Unassembled WGS sequence"/>
</dbReference>
<reference evidence="4 5" key="1">
    <citation type="submission" date="2024-07" db="EMBL/GenBank/DDBJ databases">
        <title>Uliginosibacterium paludis KCTC:42655.</title>
        <authorList>
            <person name="Kim M.K."/>
        </authorList>
    </citation>
    <scope>NUCLEOTIDE SEQUENCE [LARGE SCALE GENOMIC DNA]</scope>
    <source>
        <strain evidence="4 5">KCTC 42655</strain>
    </source>
</reference>
<name>A0ABV2CPF4_9RHOO</name>
<dbReference type="InterPro" id="IPR050639">
    <property type="entry name" value="SSR_resolvase"/>
</dbReference>
<dbReference type="InterPro" id="IPR036162">
    <property type="entry name" value="Resolvase-like_N_sf"/>
</dbReference>
<dbReference type="PANTHER" id="PTHR30461:SF23">
    <property type="entry name" value="DNA RECOMBINASE-RELATED"/>
    <property type="match status" value="1"/>
</dbReference>
<proteinExistence type="predicted"/>
<evidence type="ECO:0000259" key="3">
    <source>
        <dbReference type="PROSITE" id="PS51737"/>
    </source>
</evidence>
<feature type="domain" description="Recombinase" evidence="3">
    <location>
        <begin position="154"/>
        <end position="296"/>
    </location>
</feature>
<feature type="domain" description="Resolvase/invertase-type recombinase catalytic" evidence="2">
    <location>
        <begin position="2"/>
        <end position="147"/>
    </location>
</feature>
<dbReference type="Gene3D" id="3.40.50.1390">
    <property type="entry name" value="Resolvase, N-terminal catalytic domain"/>
    <property type="match status" value="1"/>
</dbReference>
<gene>
    <name evidence="4" type="ORF">ABVT11_08095</name>
</gene>
<dbReference type="InterPro" id="IPR038109">
    <property type="entry name" value="DNA_bind_recomb_sf"/>
</dbReference>
<dbReference type="CDD" id="cd00338">
    <property type="entry name" value="Ser_Recombinase"/>
    <property type="match status" value="1"/>
</dbReference>
<protein>
    <submittedName>
        <fullName evidence="4">Recombinase family protein</fullName>
    </submittedName>
</protein>